<organism evidence="2 3">
    <name type="scientific">Shimia litoralis</name>
    <dbReference type="NCBI Taxonomy" id="420403"/>
    <lineage>
        <taxon>Bacteria</taxon>
        <taxon>Pseudomonadati</taxon>
        <taxon>Pseudomonadota</taxon>
        <taxon>Alphaproteobacteria</taxon>
        <taxon>Rhodobacterales</taxon>
        <taxon>Roseobacteraceae</taxon>
    </lineage>
</organism>
<dbReference type="PROSITE" id="PS51318">
    <property type="entry name" value="TAT"/>
    <property type="match status" value="1"/>
</dbReference>
<evidence type="ECO:0000256" key="1">
    <source>
        <dbReference type="SAM" id="SignalP"/>
    </source>
</evidence>
<name>A0A4U7N445_9RHOB</name>
<dbReference type="InterPro" id="IPR006311">
    <property type="entry name" value="TAT_signal"/>
</dbReference>
<keyword evidence="3" id="KW-1185">Reference proteome</keyword>
<gene>
    <name evidence="2" type="ORF">FAP39_10700</name>
</gene>
<reference evidence="2 3" key="1">
    <citation type="submission" date="2019-04" db="EMBL/GenBank/DDBJ databases">
        <title>Genome sequence of Pelagicola litoralis CL-ES2.</title>
        <authorList>
            <person name="Cao J."/>
        </authorList>
    </citation>
    <scope>NUCLEOTIDE SEQUENCE [LARGE SCALE GENOMIC DNA]</scope>
    <source>
        <strain evidence="2 3">CL-ES2</strain>
    </source>
</reference>
<protein>
    <recommendedName>
        <fullName evidence="4">Copper chaperone PCu(A)C</fullName>
    </recommendedName>
</protein>
<evidence type="ECO:0000313" key="3">
    <source>
        <dbReference type="Proteomes" id="UP000306575"/>
    </source>
</evidence>
<feature type="chain" id="PRO_5020432041" description="Copper chaperone PCu(A)C" evidence="1">
    <location>
        <begin position="28"/>
        <end position="123"/>
    </location>
</feature>
<dbReference type="OrthoDB" id="7876782at2"/>
<evidence type="ECO:0000313" key="2">
    <source>
        <dbReference type="EMBL" id="TKZ20545.1"/>
    </source>
</evidence>
<feature type="signal peptide" evidence="1">
    <location>
        <begin position="1"/>
        <end position="27"/>
    </location>
</feature>
<keyword evidence="1" id="KW-0732">Signal</keyword>
<dbReference type="AlphaFoldDB" id="A0A4U7N445"/>
<dbReference type="EMBL" id="SULI01000011">
    <property type="protein sequence ID" value="TKZ20545.1"/>
    <property type="molecule type" value="Genomic_DNA"/>
</dbReference>
<sequence>MNFSPKLTRRTLIMGLSAFPVVAFAHAGHGAARVSADAKVLSAKQSWMRLKITILNLGSTPIVLHGLSASGASATPLPAPFEIGGFDGADVVFELTFQSLVPSAFTAQLDFAEHGSAPVLVAH</sequence>
<comment type="caution">
    <text evidence="2">The sequence shown here is derived from an EMBL/GenBank/DDBJ whole genome shotgun (WGS) entry which is preliminary data.</text>
</comment>
<proteinExistence type="predicted"/>
<accession>A0A4U7N445</accession>
<dbReference type="Proteomes" id="UP000306575">
    <property type="component" value="Unassembled WGS sequence"/>
</dbReference>
<evidence type="ECO:0008006" key="4">
    <source>
        <dbReference type="Google" id="ProtNLM"/>
    </source>
</evidence>
<dbReference type="RefSeq" id="WP_138016389.1">
    <property type="nucleotide sequence ID" value="NZ_SULI01000011.1"/>
</dbReference>